<feature type="binding site" evidence="3">
    <location>
        <position position="79"/>
    </location>
    <ligand>
        <name>substrate</name>
    </ligand>
</feature>
<dbReference type="Proteomes" id="UP000010716">
    <property type="component" value="Unassembled WGS sequence"/>
</dbReference>
<dbReference type="Proteomes" id="UP000825179">
    <property type="component" value="Chromosome"/>
</dbReference>
<reference evidence="6" key="3">
    <citation type="submission" date="2021-08" db="EMBL/GenBank/DDBJ databases">
        <authorList>
            <person name="de Jong S."/>
            <person name="van den Broek M."/>
            <person name="Merkel A."/>
            <person name="de la Torre Cortes P."/>
            <person name="Kalamorz F."/>
            <person name="Cook G."/>
            <person name="van Loosdrecht M."/>
            <person name="McMillan D."/>
        </authorList>
    </citation>
    <scope>NUCLEOTIDE SEQUENCE</scope>
    <source>
        <strain evidence="6">TA2.A1</strain>
    </source>
</reference>
<feature type="binding site" evidence="3">
    <location>
        <position position="10"/>
    </location>
    <ligand>
        <name>substrate</name>
    </ligand>
</feature>
<dbReference type="EMBL" id="AFCE01000084">
    <property type="protein sequence ID" value="EGL83753.1"/>
    <property type="molecule type" value="Genomic_DNA"/>
</dbReference>
<dbReference type="InterPro" id="IPR012354">
    <property type="entry name" value="Esterase_lipase"/>
</dbReference>
<reference evidence="5 7" key="1">
    <citation type="journal article" date="2011" name="J. Bacteriol.">
        <title>Draft genome sequence of the thermoalkaliphilic Caldalkalibacillus thermarum strain TA2.A1.</title>
        <authorList>
            <person name="Kalamorz F."/>
            <person name="Keis S."/>
            <person name="McMillan D.G."/>
            <person name="Olsson K."/>
            <person name="Stanton J.A."/>
            <person name="Stockwell P."/>
            <person name="Black M.A."/>
            <person name="Klingeman D.M."/>
            <person name="Land M.L."/>
            <person name="Han C.S."/>
            <person name="Martin S.L."/>
            <person name="Becher S.A."/>
            <person name="Peddie C.J."/>
            <person name="Morgan H.W."/>
            <person name="Matthies D."/>
            <person name="Preiss L."/>
            <person name="Meier T."/>
            <person name="Brown S.D."/>
            <person name="Cook G.M."/>
        </authorList>
    </citation>
    <scope>NUCLEOTIDE SEQUENCE [LARGE SCALE GENOMIC DNA]</scope>
    <source>
        <strain evidence="5 7">TA2.A1</strain>
    </source>
</reference>
<evidence type="ECO:0000313" key="6">
    <source>
        <dbReference type="EMBL" id="QZT33864.1"/>
    </source>
</evidence>
<dbReference type="eggNOG" id="COG1647">
    <property type="taxonomic scope" value="Bacteria"/>
</dbReference>
<evidence type="ECO:0000256" key="3">
    <source>
        <dbReference type="PIRSR" id="PIRSR017388-2"/>
    </source>
</evidence>
<dbReference type="ESTHER" id="9baci-f5l4h3">
    <property type="family name" value="CarbLipBact_2"/>
</dbReference>
<dbReference type="Gene3D" id="3.40.50.1820">
    <property type="entry name" value="alpha/beta hydrolase"/>
    <property type="match status" value="1"/>
</dbReference>
<dbReference type="PIRSF" id="PIRSF017388">
    <property type="entry name" value="Esterase_lipase"/>
    <property type="match status" value="1"/>
</dbReference>
<dbReference type="Pfam" id="PF12146">
    <property type="entry name" value="Hydrolase_4"/>
    <property type="match status" value="1"/>
</dbReference>
<evidence type="ECO:0000256" key="1">
    <source>
        <dbReference type="ARBA" id="ARBA00022801"/>
    </source>
</evidence>
<evidence type="ECO:0000259" key="4">
    <source>
        <dbReference type="Pfam" id="PF12146"/>
    </source>
</evidence>
<dbReference type="InterPro" id="IPR029058">
    <property type="entry name" value="AB_hydrolase_fold"/>
</dbReference>
<reference evidence="6 8" key="2">
    <citation type="journal article" date="2020" name="Extremophiles">
        <title>Genomic analysis of Caldalkalibacillus thermarum TA2.A1 reveals aerobic alkaliphilic metabolism and evolutionary hallmarks linking alkaliphilic bacteria and plant life.</title>
        <authorList>
            <person name="de Jong S.I."/>
            <person name="van den Broek M.A."/>
            <person name="Merkel A.Y."/>
            <person name="de la Torre Cortes P."/>
            <person name="Kalamorz F."/>
            <person name="Cook G.M."/>
            <person name="van Loosdrecht M.C.M."/>
            <person name="McMillan D.G.G."/>
        </authorList>
    </citation>
    <scope>NUCLEOTIDE SEQUENCE [LARGE SCALE GENOMIC DNA]</scope>
    <source>
        <strain evidence="6 8">TA2.A1</strain>
    </source>
</reference>
<dbReference type="KEGG" id="cthu:HUR95_16945"/>
<keyword evidence="8" id="KW-1185">Reference proteome</keyword>
<sequence length="231" mass="26247">MKGCMLIHGFTGSPHEVMPLAEHLKRHTDWLIHTPTLPGHGARESLKDINWQDWVTFAERECGRIIRQCTGLNLVGFSMGSLIAAYLANRFPVSKLVLLSPAVFAPNPQQIIRDVADLLREGWEDNGAMISTLERYKTKITQTPLRAVLQFRKMVRTLTPVINKVDVPVLIIHGKKDDLADPRSADYVYQQVKSPSKDIVWLEKSKHVICHDCEQEQVIRKVSQFFDIPTA</sequence>
<evidence type="ECO:0000313" key="7">
    <source>
        <dbReference type="Proteomes" id="UP000010716"/>
    </source>
</evidence>
<dbReference type="PANTHER" id="PTHR43798">
    <property type="entry name" value="MONOACYLGLYCEROL LIPASE"/>
    <property type="match status" value="1"/>
</dbReference>
<dbReference type="GO" id="GO:0016020">
    <property type="term" value="C:membrane"/>
    <property type="evidence" value="ECO:0007669"/>
    <property type="project" value="TreeGrafter"/>
</dbReference>
<name>F5L4H3_CALTT</name>
<protein>
    <submittedName>
        <fullName evidence="6">Alpha/beta fold hydrolase</fullName>
    </submittedName>
    <submittedName>
        <fullName evidence="5">Carboxylesterase</fullName>
    </submittedName>
</protein>
<evidence type="ECO:0000313" key="5">
    <source>
        <dbReference type="EMBL" id="EGL83753.1"/>
    </source>
</evidence>
<dbReference type="InterPro" id="IPR050266">
    <property type="entry name" value="AB_hydrolase_sf"/>
</dbReference>
<feature type="active site" description="Charge relay system" evidence="2">
    <location>
        <position position="177"/>
    </location>
</feature>
<dbReference type="InterPro" id="IPR022742">
    <property type="entry name" value="Hydrolase_4"/>
</dbReference>
<feature type="active site" description="Charge relay system" evidence="2">
    <location>
        <position position="207"/>
    </location>
</feature>
<organism evidence="5 7">
    <name type="scientific">Caldalkalibacillus thermarum (strain TA2.A1)</name>
    <dbReference type="NCBI Taxonomy" id="986075"/>
    <lineage>
        <taxon>Bacteria</taxon>
        <taxon>Bacillati</taxon>
        <taxon>Bacillota</taxon>
        <taxon>Bacilli</taxon>
        <taxon>Bacillales</taxon>
        <taxon>Bacillaceae</taxon>
        <taxon>Caldalkalibacillus</taxon>
    </lineage>
</organism>
<keyword evidence="1 6" id="KW-0378">Hydrolase</keyword>
<feature type="active site" description="Nucleophile" evidence="2">
    <location>
        <position position="78"/>
    </location>
</feature>
<feature type="domain" description="Serine aminopeptidase S33" evidence="4">
    <location>
        <begin position="4"/>
        <end position="213"/>
    </location>
</feature>
<dbReference type="OrthoDB" id="9786110at2"/>
<dbReference type="SUPFAM" id="SSF53474">
    <property type="entry name" value="alpha/beta-Hydrolases"/>
    <property type="match status" value="1"/>
</dbReference>
<accession>F5L4H3</accession>
<dbReference type="GO" id="GO:0052689">
    <property type="term" value="F:carboxylic ester hydrolase activity"/>
    <property type="evidence" value="ECO:0007669"/>
    <property type="project" value="InterPro"/>
</dbReference>
<evidence type="ECO:0000256" key="2">
    <source>
        <dbReference type="PIRSR" id="PIRSR017388-1"/>
    </source>
</evidence>
<evidence type="ECO:0000313" key="8">
    <source>
        <dbReference type="Proteomes" id="UP000825179"/>
    </source>
</evidence>
<dbReference type="RefSeq" id="WP_007503130.1">
    <property type="nucleotide sequence ID" value="NZ_AFCE01000084.1"/>
</dbReference>
<dbReference type="AlphaFoldDB" id="F5L4H3"/>
<dbReference type="PANTHER" id="PTHR43798:SF31">
    <property type="entry name" value="AB HYDROLASE SUPERFAMILY PROTEIN YCLE"/>
    <property type="match status" value="1"/>
</dbReference>
<dbReference type="EMBL" id="CP082237">
    <property type="protein sequence ID" value="QZT33864.1"/>
    <property type="molecule type" value="Genomic_DNA"/>
</dbReference>
<proteinExistence type="predicted"/>
<gene>
    <name evidence="5" type="ORF">CathTA2_0686</name>
    <name evidence="6" type="ORF">HUR95_16945</name>
</gene>